<evidence type="ECO:0000313" key="1">
    <source>
        <dbReference type="EMBL" id="EJD34428.1"/>
    </source>
</evidence>
<gene>
    <name evidence="1" type="ORF">AURDEDRAFT_176521</name>
</gene>
<proteinExistence type="predicted"/>
<organism evidence="1 2">
    <name type="scientific">Auricularia subglabra (strain TFB-10046 / SS5)</name>
    <name type="common">White-rot fungus</name>
    <name type="synonym">Auricularia delicata (strain TFB10046)</name>
    <dbReference type="NCBI Taxonomy" id="717982"/>
    <lineage>
        <taxon>Eukaryota</taxon>
        <taxon>Fungi</taxon>
        <taxon>Dikarya</taxon>
        <taxon>Basidiomycota</taxon>
        <taxon>Agaricomycotina</taxon>
        <taxon>Agaricomycetes</taxon>
        <taxon>Auriculariales</taxon>
        <taxon>Auriculariaceae</taxon>
        <taxon>Auricularia</taxon>
    </lineage>
</organism>
<protein>
    <submittedName>
        <fullName evidence="1">Uncharacterized protein</fullName>
    </submittedName>
</protein>
<keyword evidence="2" id="KW-1185">Reference proteome</keyword>
<dbReference type="KEGG" id="adl:AURDEDRAFT_176521"/>
<evidence type="ECO:0000313" key="2">
    <source>
        <dbReference type="Proteomes" id="UP000006514"/>
    </source>
</evidence>
<dbReference type="EMBL" id="JH687949">
    <property type="protein sequence ID" value="EJD34428.1"/>
    <property type="molecule type" value="Genomic_DNA"/>
</dbReference>
<accession>J0D6E4</accession>
<dbReference type="Proteomes" id="UP000006514">
    <property type="component" value="Unassembled WGS sequence"/>
</dbReference>
<dbReference type="AlphaFoldDB" id="J0D6E4"/>
<reference evidence="2" key="1">
    <citation type="journal article" date="2012" name="Science">
        <title>The Paleozoic origin of enzymatic lignin decomposition reconstructed from 31 fungal genomes.</title>
        <authorList>
            <person name="Floudas D."/>
            <person name="Binder M."/>
            <person name="Riley R."/>
            <person name="Barry K."/>
            <person name="Blanchette R.A."/>
            <person name="Henrissat B."/>
            <person name="Martinez A.T."/>
            <person name="Otillar R."/>
            <person name="Spatafora J.W."/>
            <person name="Yadav J.S."/>
            <person name="Aerts A."/>
            <person name="Benoit I."/>
            <person name="Boyd A."/>
            <person name="Carlson A."/>
            <person name="Copeland A."/>
            <person name="Coutinho P.M."/>
            <person name="de Vries R.P."/>
            <person name="Ferreira P."/>
            <person name="Findley K."/>
            <person name="Foster B."/>
            <person name="Gaskell J."/>
            <person name="Glotzer D."/>
            <person name="Gorecki P."/>
            <person name="Heitman J."/>
            <person name="Hesse C."/>
            <person name="Hori C."/>
            <person name="Igarashi K."/>
            <person name="Jurgens J.A."/>
            <person name="Kallen N."/>
            <person name="Kersten P."/>
            <person name="Kohler A."/>
            <person name="Kuees U."/>
            <person name="Kumar T.K.A."/>
            <person name="Kuo A."/>
            <person name="LaButti K."/>
            <person name="Larrondo L.F."/>
            <person name="Lindquist E."/>
            <person name="Ling A."/>
            <person name="Lombard V."/>
            <person name="Lucas S."/>
            <person name="Lundell T."/>
            <person name="Martin R."/>
            <person name="McLaughlin D.J."/>
            <person name="Morgenstern I."/>
            <person name="Morin E."/>
            <person name="Murat C."/>
            <person name="Nagy L.G."/>
            <person name="Nolan M."/>
            <person name="Ohm R.A."/>
            <person name="Patyshakuliyeva A."/>
            <person name="Rokas A."/>
            <person name="Ruiz-Duenas F.J."/>
            <person name="Sabat G."/>
            <person name="Salamov A."/>
            <person name="Samejima M."/>
            <person name="Schmutz J."/>
            <person name="Slot J.C."/>
            <person name="St John F."/>
            <person name="Stenlid J."/>
            <person name="Sun H."/>
            <person name="Sun S."/>
            <person name="Syed K."/>
            <person name="Tsang A."/>
            <person name="Wiebenga A."/>
            <person name="Young D."/>
            <person name="Pisabarro A."/>
            <person name="Eastwood D.C."/>
            <person name="Martin F."/>
            <person name="Cullen D."/>
            <person name="Grigoriev I.V."/>
            <person name="Hibbett D.S."/>
        </authorList>
    </citation>
    <scope>NUCLEOTIDE SEQUENCE [LARGE SCALE GENOMIC DNA]</scope>
    <source>
        <strain evidence="2">TFB10046</strain>
    </source>
</reference>
<dbReference type="InParanoid" id="J0D6E4"/>
<sequence>MYCRQMAPSSITASRTLRAVCGNQEVWSYLLDLLEKPYLVFRLRLVSHYLRDCTDRALERRYDVERFLYPVFGQDVRSFRDIQRLTGALVGGSWAVSFFQGTRLPKMGPPDVFVQHRGLGALAYFLESRLGALAYFLESHRFVPKGEVEKRCFQNETMVVVRRFAREEDGSVVNVYATPESPIATIMRSYITVTFNFIGWDWALSLYPAATFCSREGLVLDAVDGDQSAVERYTTQRGFTLHEKRVSPSPWYKGSLATGRRVFGDRHTWTIPLQTPSGVSKVLPCIYSGNSFALSTGRLSGSKGGLQGSNFYVKFDTVQHEMLQHTYVASEPCARYIMLCLRAMARGGAVNTPSSPWICYFFGGSEDIEINSCDSLIPELTEAWMISRMLVVATELLMFRFDPELM</sequence>
<dbReference type="OrthoDB" id="3041043at2759"/>
<name>J0D6E4_AURST</name>